<evidence type="ECO:0000313" key="10">
    <source>
        <dbReference type="Proteomes" id="UP000429484"/>
    </source>
</evidence>
<dbReference type="InterPro" id="IPR011701">
    <property type="entry name" value="MFS"/>
</dbReference>
<dbReference type="Proteomes" id="UP000429484">
    <property type="component" value="Unassembled WGS sequence"/>
</dbReference>
<accession>A0AAW9TRE1</accession>
<protein>
    <submittedName>
        <fullName evidence="9">MFS transporter</fullName>
    </submittedName>
</protein>
<name>A0AAW9TRE1_RHIML</name>
<keyword evidence="4 7" id="KW-1133">Transmembrane helix</keyword>
<gene>
    <name evidence="9" type="ORF">GHK53_13935</name>
</gene>
<proteinExistence type="predicted"/>
<dbReference type="InterPro" id="IPR036259">
    <property type="entry name" value="MFS_trans_sf"/>
</dbReference>
<feature type="transmembrane region" description="Helical" evidence="7">
    <location>
        <begin position="14"/>
        <end position="35"/>
    </location>
</feature>
<dbReference type="CDD" id="cd17324">
    <property type="entry name" value="MFS_NepI_like"/>
    <property type="match status" value="1"/>
</dbReference>
<dbReference type="PANTHER" id="PTHR43124">
    <property type="entry name" value="PURINE EFFLUX PUMP PBUE"/>
    <property type="match status" value="1"/>
</dbReference>
<feature type="transmembrane region" description="Helical" evidence="7">
    <location>
        <begin position="169"/>
        <end position="191"/>
    </location>
</feature>
<comment type="subcellular location">
    <subcellularLocation>
        <location evidence="1">Cell membrane</location>
        <topology evidence="1">Multi-pass membrane protein</topology>
    </subcellularLocation>
</comment>
<dbReference type="Pfam" id="PF07690">
    <property type="entry name" value="MFS_1"/>
    <property type="match status" value="1"/>
</dbReference>
<dbReference type="InterPro" id="IPR050189">
    <property type="entry name" value="MFS_Efflux_Transporters"/>
</dbReference>
<dbReference type="InterPro" id="IPR020846">
    <property type="entry name" value="MFS_dom"/>
</dbReference>
<evidence type="ECO:0000256" key="2">
    <source>
        <dbReference type="ARBA" id="ARBA00022475"/>
    </source>
</evidence>
<keyword evidence="5 7" id="KW-0472">Membrane</keyword>
<dbReference type="SUPFAM" id="SSF103473">
    <property type="entry name" value="MFS general substrate transporter"/>
    <property type="match status" value="1"/>
</dbReference>
<evidence type="ECO:0000256" key="4">
    <source>
        <dbReference type="ARBA" id="ARBA00022989"/>
    </source>
</evidence>
<keyword evidence="3 7" id="KW-0812">Transmembrane</keyword>
<dbReference type="PROSITE" id="PS50850">
    <property type="entry name" value="MFS"/>
    <property type="match status" value="1"/>
</dbReference>
<dbReference type="GO" id="GO:0022857">
    <property type="term" value="F:transmembrane transporter activity"/>
    <property type="evidence" value="ECO:0007669"/>
    <property type="project" value="InterPro"/>
</dbReference>
<feature type="transmembrane region" description="Helical" evidence="7">
    <location>
        <begin position="216"/>
        <end position="237"/>
    </location>
</feature>
<keyword evidence="2" id="KW-1003">Cell membrane</keyword>
<feature type="transmembrane region" description="Helical" evidence="7">
    <location>
        <begin position="249"/>
        <end position="271"/>
    </location>
</feature>
<evidence type="ECO:0000256" key="1">
    <source>
        <dbReference type="ARBA" id="ARBA00004651"/>
    </source>
</evidence>
<dbReference type="EMBL" id="WISR01000131">
    <property type="protein sequence ID" value="MQW33869.1"/>
    <property type="molecule type" value="Genomic_DNA"/>
</dbReference>
<comment type="caution">
    <text evidence="9">The sequence shown here is derived from an EMBL/GenBank/DDBJ whole genome shotgun (WGS) entry which is preliminary data.</text>
</comment>
<feature type="transmembrane region" description="Helical" evidence="7">
    <location>
        <begin position="55"/>
        <end position="77"/>
    </location>
</feature>
<evidence type="ECO:0000313" key="9">
    <source>
        <dbReference type="EMBL" id="MQW33869.1"/>
    </source>
</evidence>
<feature type="transmembrane region" description="Helical" evidence="7">
    <location>
        <begin position="144"/>
        <end position="163"/>
    </location>
</feature>
<feature type="transmembrane region" description="Helical" evidence="7">
    <location>
        <begin position="339"/>
        <end position="360"/>
    </location>
</feature>
<feature type="transmembrane region" description="Helical" evidence="7">
    <location>
        <begin position="84"/>
        <end position="104"/>
    </location>
</feature>
<feature type="transmembrane region" description="Helical" evidence="7">
    <location>
        <begin position="366"/>
        <end position="387"/>
    </location>
</feature>
<feature type="domain" description="Major facilitator superfamily (MFS) profile" evidence="8">
    <location>
        <begin position="10"/>
        <end position="392"/>
    </location>
</feature>
<evidence type="ECO:0000256" key="5">
    <source>
        <dbReference type="ARBA" id="ARBA00023136"/>
    </source>
</evidence>
<feature type="transmembrane region" description="Helical" evidence="7">
    <location>
        <begin position="278"/>
        <end position="299"/>
    </location>
</feature>
<evidence type="ECO:0000256" key="6">
    <source>
        <dbReference type="SAM" id="MobiDB-lite"/>
    </source>
</evidence>
<evidence type="ECO:0000256" key="7">
    <source>
        <dbReference type="SAM" id="Phobius"/>
    </source>
</evidence>
<feature type="transmembrane region" description="Helical" evidence="7">
    <location>
        <begin position="110"/>
        <end position="132"/>
    </location>
</feature>
<dbReference type="AlphaFoldDB" id="A0AAW9TRE1"/>
<evidence type="ECO:0000259" key="8">
    <source>
        <dbReference type="PROSITE" id="PS50850"/>
    </source>
</evidence>
<reference evidence="9 10" key="1">
    <citation type="journal article" date="2013" name="Genome Biol.">
        <title>Comparative genomics of the core and accessory genomes of 48 Sinorhizobium strains comprising five genospecies.</title>
        <authorList>
            <person name="Sugawara M."/>
            <person name="Epstein B."/>
            <person name="Badgley B.D."/>
            <person name="Unno T."/>
            <person name="Xu L."/>
            <person name="Reese J."/>
            <person name="Gyaneshwar P."/>
            <person name="Denny R."/>
            <person name="Mudge J."/>
            <person name="Bharti A.K."/>
            <person name="Farmer A.D."/>
            <person name="May G.D."/>
            <person name="Woodward J.E."/>
            <person name="Medigue C."/>
            <person name="Vallenet D."/>
            <person name="Lajus A."/>
            <person name="Rouy Z."/>
            <person name="Martinez-Vaz B."/>
            <person name="Tiffin P."/>
            <person name="Young N.D."/>
            <person name="Sadowsky M.J."/>
        </authorList>
    </citation>
    <scope>NUCLEOTIDE SEQUENCE [LARGE SCALE GENOMIC DNA]</scope>
    <source>
        <strain evidence="9 10">N6B1</strain>
    </source>
</reference>
<dbReference type="GO" id="GO:0005886">
    <property type="term" value="C:plasma membrane"/>
    <property type="evidence" value="ECO:0007669"/>
    <property type="project" value="UniProtKB-SubCell"/>
</dbReference>
<sequence>MTNPTFGETIVKTAAAWGAVASMALCVAVLIASEFMPVSLLTPIARDLGMSEGEAGQAISISGLFAVLTSLFIVGFTRKIDRKFVLSSFSLMLIVSGLVVSFAPNYTALMVGRALLGVAVGGFWSMSTAVVMRLLPESAVPEGLALLNAGNAIAATISAPPGSFLGDYIGWRGAFFFVVPLALIALIGQWTNMPSLPPRNRRATGNVFRLLARRQVALGMTAILLLFMGQFALFTYLRPFLESAAGFSVSGLSLVLLLMGLAGVAGTWCISRLLVTRLYSIVIAIPLVMAAIALTLMAVGSKLPVAALLIAWGFFGTAAPVGWGTWLSRVLHDDAEAGGGLQVAVIQFAIAIGAAAGGLLFDWAGWWSSFAFAAALLLGSSVAAWAASFEWEHSKSNGDPPRSRRGSRSAAPSPGPYCRAWYGLKRRLT</sequence>
<organism evidence="9 10">
    <name type="scientific">Rhizobium meliloti</name>
    <name type="common">Ensifer meliloti</name>
    <name type="synonym">Sinorhizobium meliloti</name>
    <dbReference type="NCBI Taxonomy" id="382"/>
    <lineage>
        <taxon>Bacteria</taxon>
        <taxon>Pseudomonadati</taxon>
        <taxon>Pseudomonadota</taxon>
        <taxon>Alphaproteobacteria</taxon>
        <taxon>Hyphomicrobiales</taxon>
        <taxon>Rhizobiaceae</taxon>
        <taxon>Sinorhizobium/Ensifer group</taxon>
        <taxon>Sinorhizobium</taxon>
    </lineage>
</organism>
<feature type="transmembrane region" description="Helical" evidence="7">
    <location>
        <begin position="305"/>
        <end position="327"/>
    </location>
</feature>
<dbReference type="PANTHER" id="PTHR43124:SF5">
    <property type="entry name" value="PURINE RIBONUCLEOSIDE EFFLUX PUMP NEPI"/>
    <property type="match status" value="1"/>
</dbReference>
<feature type="region of interest" description="Disordered" evidence="6">
    <location>
        <begin position="393"/>
        <end position="415"/>
    </location>
</feature>
<dbReference type="RefSeq" id="WP_153349747.1">
    <property type="nucleotide sequence ID" value="NZ_WISR01000131.1"/>
</dbReference>
<evidence type="ECO:0000256" key="3">
    <source>
        <dbReference type="ARBA" id="ARBA00022692"/>
    </source>
</evidence>
<dbReference type="Gene3D" id="1.20.1250.20">
    <property type="entry name" value="MFS general substrate transporter like domains"/>
    <property type="match status" value="1"/>
</dbReference>